<keyword evidence="1" id="KW-0732">Signal</keyword>
<feature type="chain" id="PRO_5043507669" description="Secreted protein" evidence="1">
    <location>
        <begin position="18"/>
        <end position="95"/>
    </location>
</feature>
<protein>
    <recommendedName>
        <fullName evidence="4">Secreted protein</fullName>
    </recommendedName>
</protein>
<accession>A0AAV7XK03</accession>
<evidence type="ECO:0000313" key="3">
    <source>
        <dbReference type="Proteomes" id="UP001075354"/>
    </source>
</evidence>
<dbReference type="AlphaFoldDB" id="A0AAV7XK03"/>
<sequence>MFKIALLVATVAALAQSIPVEHGAAQPTDVGDRLDQLESCLSSGTSEKENQLTAIFQKCRAENDKDFRVRLCMIKSTARSDLKEMTKLLWCLFKS</sequence>
<evidence type="ECO:0008006" key="4">
    <source>
        <dbReference type="Google" id="ProtNLM"/>
    </source>
</evidence>
<evidence type="ECO:0000313" key="2">
    <source>
        <dbReference type="EMBL" id="KAJ1526420.1"/>
    </source>
</evidence>
<keyword evidence="3" id="KW-1185">Reference proteome</keyword>
<feature type="signal peptide" evidence="1">
    <location>
        <begin position="1"/>
        <end position="17"/>
    </location>
</feature>
<reference evidence="2" key="1">
    <citation type="submission" date="2022-12" db="EMBL/GenBank/DDBJ databases">
        <title>Chromosome-level genome assembly of the bean flower thrips Megalurothrips usitatus.</title>
        <authorList>
            <person name="Ma L."/>
            <person name="Liu Q."/>
            <person name="Li H."/>
            <person name="Cai W."/>
        </authorList>
    </citation>
    <scope>NUCLEOTIDE SEQUENCE</scope>
    <source>
        <strain evidence="2">Cailab_2022a</strain>
    </source>
</reference>
<dbReference type="Proteomes" id="UP001075354">
    <property type="component" value="Chromosome 7"/>
</dbReference>
<evidence type="ECO:0000256" key="1">
    <source>
        <dbReference type="SAM" id="SignalP"/>
    </source>
</evidence>
<proteinExistence type="predicted"/>
<gene>
    <name evidence="2" type="ORF">ONE63_009554</name>
</gene>
<comment type="caution">
    <text evidence="2">The sequence shown here is derived from an EMBL/GenBank/DDBJ whole genome shotgun (WGS) entry which is preliminary data.</text>
</comment>
<dbReference type="EMBL" id="JAPTSV010000007">
    <property type="protein sequence ID" value="KAJ1526420.1"/>
    <property type="molecule type" value="Genomic_DNA"/>
</dbReference>
<organism evidence="2 3">
    <name type="scientific">Megalurothrips usitatus</name>
    <name type="common">bean blossom thrips</name>
    <dbReference type="NCBI Taxonomy" id="439358"/>
    <lineage>
        <taxon>Eukaryota</taxon>
        <taxon>Metazoa</taxon>
        <taxon>Ecdysozoa</taxon>
        <taxon>Arthropoda</taxon>
        <taxon>Hexapoda</taxon>
        <taxon>Insecta</taxon>
        <taxon>Pterygota</taxon>
        <taxon>Neoptera</taxon>
        <taxon>Paraneoptera</taxon>
        <taxon>Thysanoptera</taxon>
        <taxon>Terebrantia</taxon>
        <taxon>Thripoidea</taxon>
        <taxon>Thripidae</taxon>
        <taxon>Megalurothrips</taxon>
    </lineage>
</organism>
<name>A0AAV7XK03_9NEOP</name>